<organism evidence="1 2">
    <name type="scientific">Hypsibius exemplaris</name>
    <name type="common">Freshwater tardigrade</name>
    <dbReference type="NCBI Taxonomy" id="2072580"/>
    <lineage>
        <taxon>Eukaryota</taxon>
        <taxon>Metazoa</taxon>
        <taxon>Ecdysozoa</taxon>
        <taxon>Tardigrada</taxon>
        <taxon>Eutardigrada</taxon>
        <taxon>Parachela</taxon>
        <taxon>Hypsibioidea</taxon>
        <taxon>Hypsibiidae</taxon>
        <taxon>Hypsibius</taxon>
    </lineage>
</organism>
<name>A0A1W0X5D6_HYPEX</name>
<keyword evidence="2" id="KW-1185">Reference proteome</keyword>
<evidence type="ECO:0000313" key="1">
    <source>
        <dbReference type="EMBL" id="OQV22705.1"/>
    </source>
</evidence>
<dbReference type="EMBL" id="MTYJ01000016">
    <property type="protein sequence ID" value="OQV22705.1"/>
    <property type="molecule type" value="Genomic_DNA"/>
</dbReference>
<dbReference type="Proteomes" id="UP000192578">
    <property type="component" value="Unassembled WGS sequence"/>
</dbReference>
<protein>
    <submittedName>
        <fullName evidence="1">Uncharacterized protein</fullName>
    </submittedName>
</protein>
<evidence type="ECO:0000313" key="2">
    <source>
        <dbReference type="Proteomes" id="UP000192578"/>
    </source>
</evidence>
<sequence>MRLFGVSSHAEHFVYYFWDCFFSSRFQRLLEHPTKRGRSSRPSLAAVFANCCGHNCNDQDMLVADANAQGNCWCKPANKCFTDNGGTRRSS</sequence>
<accession>A0A1W0X5D6</accession>
<gene>
    <name evidence="1" type="ORF">BV898_03534</name>
</gene>
<proteinExistence type="predicted"/>
<dbReference type="AlphaFoldDB" id="A0A1W0X5D6"/>
<comment type="caution">
    <text evidence="1">The sequence shown here is derived from an EMBL/GenBank/DDBJ whole genome shotgun (WGS) entry which is preliminary data.</text>
</comment>
<reference evidence="2" key="1">
    <citation type="submission" date="2017-01" db="EMBL/GenBank/DDBJ databases">
        <title>Comparative genomics of anhydrobiosis in the tardigrade Hypsibius dujardini.</title>
        <authorList>
            <person name="Yoshida Y."/>
            <person name="Koutsovoulos G."/>
            <person name="Laetsch D."/>
            <person name="Stevens L."/>
            <person name="Kumar S."/>
            <person name="Horikawa D."/>
            <person name="Ishino K."/>
            <person name="Komine S."/>
            <person name="Tomita M."/>
            <person name="Blaxter M."/>
            <person name="Arakawa K."/>
        </authorList>
    </citation>
    <scope>NUCLEOTIDE SEQUENCE [LARGE SCALE GENOMIC DNA]</scope>
    <source>
        <strain evidence="2">Z151</strain>
    </source>
</reference>